<feature type="region of interest" description="Disordered" evidence="1">
    <location>
        <begin position="1"/>
        <end position="26"/>
    </location>
</feature>
<organism evidence="2 3">
    <name type="scientific">Eleusine coracana subsp. coracana</name>
    <dbReference type="NCBI Taxonomy" id="191504"/>
    <lineage>
        <taxon>Eukaryota</taxon>
        <taxon>Viridiplantae</taxon>
        <taxon>Streptophyta</taxon>
        <taxon>Embryophyta</taxon>
        <taxon>Tracheophyta</taxon>
        <taxon>Spermatophyta</taxon>
        <taxon>Magnoliopsida</taxon>
        <taxon>Liliopsida</taxon>
        <taxon>Poales</taxon>
        <taxon>Poaceae</taxon>
        <taxon>PACMAD clade</taxon>
        <taxon>Chloridoideae</taxon>
        <taxon>Cynodonteae</taxon>
        <taxon>Eleusininae</taxon>
        <taxon>Eleusine</taxon>
    </lineage>
</organism>
<dbReference type="Proteomes" id="UP001054889">
    <property type="component" value="Unassembled WGS sequence"/>
</dbReference>
<accession>A0AAV5ECM0</accession>
<feature type="region of interest" description="Disordered" evidence="1">
    <location>
        <begin position="39"/>
        <end position="98"/>
    </location>
</feature>
<reference evidence="2" key="2">
    <citation type="submission" date="2021-12" db="EMBL/GenBank/DDBJ databases">
        <title>Resequencing data analysis of finger millet.</title>
        <authorList>
            <person name="Hatakeyama M."/>
            <person name="Aluri S."/>
            <person name="Balachadran M.T."/>
            <person name="Sivarajan S.R."/>
            <person name="Poveda L."/>
            <person name="Shimizu-Inatsugi R."/>
            <person name="Schlapbach R."/>
            <person name="Sreeman S.M."/>
            <person name="Shimizu K.K."/>
        </authorList>
    </citation>
    <scope>NUCLEOTIDE SEQUENCE</scope>
</reference>
<feature type="compositionally biased region" description="Low complexity" evidence="1">
    <location>
        <begin position="47"/>
        <end position="65"/>
    </location>
</feature>
<evidence type="ECO:0000313" key="3">
    <source>
        <dbReference type="Proteomes" id="UP001054889"/>
    </source>
</evidence>
<gene>
    <name evidence="2" type="primary">gb08584</name>
    <name evidence="2" type="ORF">PR202_gb08584</name>
</gene>
<dbReference type="AlphaFoldDB" id="A0AAV5ECM0"/>
<feature type="compositionally biased region" description="Pro residues" evidence="1">
    <location>
        <begin position="239"/>
        <end position="256"/>
    </location>
</feature>
<name>A0AAV5ECM0_ELECO</name>
<evidence type="ECO:0000313" key="2">
    <source>
        <dbReference type="EMBL" id="GJN21134.1"/>
    </source>
</evidence>
<sequence>MARKRQESWAQKAKAGRRPAAKGGRDCALCTSPLYKQALFPKPKPTIPTTFSSPSVPSASSPPQTLTSTSGARLNPRRLPESAMKRLSPKGGRKIHPSPVEDPIRAAFRLLPAAILFLVAGLGPEDRELLAYFVTVPVEGVLSPEEAAAAAAVPPARGRGGYGRRVGCAVATPPALAPHSPTHGCACFECYISFWARLNCSPESNRIQDVLEAYEYHRLALPSPSKRRDRGKRSKDHAAPPPLPMPLRRPESPPPQVVKAVQAPASPLPPPPLPLPPAQAPAAPTAEEEEEEQKFVPELAPAAEPEECREAAMESGEEERKRGWAGVVGGVLGLRLWSIWSPAVESAT</sequence>
<feature type="region of interest" description="Disordered" evidence="1">
    <location>
        <begin position="222"/>
        <end position="322"/>
    </location>
</feature>
<feature type="compositionally biased region" description="Pro residues" evidence="1">
    <location>
        <begin position="266"/>
        <end position="279"/>
    </location>
</feature>
<feature type="compositionally biased region" description="Basic residues" evidence="1">
    <location>
        <begin position="225"/>
        <end position="235"/>
    </location>
</feature>
<feature type="compositionally biased region" description="Basic residues" evidence="1">
    <location>
        <begin position="87"/>
        <end position="96"/>
    </location>
</feature>
<evidence type="ECO:0000256" key="1">
    <source>
        <dbReference type="SAM" id="MobiDB-lite"/>
    </source>
</evidence>
<comment type="caution">
    <text evidence="2">The sequence shown here is derived from an EMBL/GenBank/DDBJ whole genome shotgun (WGS) entry which is preliminary data.</text>
</comment>
<reference evidence="2" key="1">
    <citation type="journal article" date="2018" name="DNA Res.">
        <title>Multiple hybrid de novo genome assembly of finger millet, an orphan allotetraploid crop.</title>
        <authorList>
            <person name="Hatakeyama M."/>
            <person name="Aluri S."/>
            <person name="Balachadran M.T."/>
            <person name="Sivarajan S.R."/>
            <person name="Patrignani A."/>
            <person name="Gruter S."/>
            <person name="Poveda L."/>
            <person name="Shimizu-Inatsugi R."/>
            <person name="Baeten J."/>
            <person name="Francoijs K.J."/>
            <person name="Nataraja K.N."/>
            <person name="Reddy Y.A.N."/>
            <person name="Phadnis S."/>
            <person name="Ravikumar R.L."/>
            <person name="Schlapbach R."/>
            <person name="Sreeman S.M."/>
            <person name="Shimizu K.K."/>
        </authorList>
    </citation>
    <scope>NUCLEOTIDE SEQUENCE</scope>
</reference>
<feature type="compositionally biased region" description="Basic and acidic residues" evidence="1">
    <location>
        <begin position="306"/>
        <end position="322"/>
    </location>
</feature>
<protein>
    <submittedName>
        <fullName evidence="2">Uncharacterized protein</fullName>
    </submittedName>
</protein>
<proteinExistence type="predicted"/>
<keyword evidence="3" id="KW-1185">Reference proteome</keyword>
<dbReference type="PANTHER" id="PTHR31903">
    <property type="entry name" value="F12F1.11-RELATED"/>
    <property type="match status" value="1"/>
</dbReference>
<dbReference type="EMBL" id="BQKI01000075">
    <property type="protein sequence ID" value="GJN21134.1"/>
    <property type="molecule type" value="Genomic_DNA"/>
</dbReference>
<dbReference type="PANTHER" id="PTHR31903:SF22">
    <property type="entry name" value="OS02G0507600 PROTEIN"/>
    <property type="match status" value="1"/>
</dbReference>